<evidence type="ECO:0000256" key="2">
    <source>
        <dbReference type="PROSITE-ProRule" id="PRU00352"/>
    </source>
</evidence>
<dbReference type="SUPFAM" id="SSF48726">
    <property type="entry name" value="Immunoglobulin"/>
    <property type="match status" value="1"/>
</dbReference>
<evidence type="ECO:0000313" key="6">
    <source>
        <dbReference type="Proteomes" id="UP000054495"/>
    </source>
</evidence>
<dbReference type="InterPro" id="IPR013783">
    <property type="entry name" value="Ig-like_fold"/>
</dbReference>
<dbReference type="InterPro" id="IPR036352">
    <property type="entry name" value="Semap_dom_sf"/>
</dbReference>
<comment type="caution">
    <text evidence="2">Lacks conserved residue(s) required for the propagation of feature annotation.</text>
</comment>
<dbReference type="GO" id="GO:0071526">
    <property type="term" value="P:semaphorin-plexin signaling pathway"/>
    <property type="evidence" value="ECO:0007669"/>
    <property type="project" value="TreeGrafter"/>
</dbReference>
<dbReference type="GO" id="GO:0030335">
    <property type="term" value="P:positive regulation of cell migration"/>
    <property type="evidence" value="ECO:0007669"/>
    <property type="project" value="TreeGrafter"/>
</dbReference>
<dbReference type="InterPro" id="IPR007110">
    <property type="entry name" value="Ig-like_dom"/>
</dbReference>
<dbReference type="PANTHER" id="PTHR11036:SF139">
    <property type="entry name" value="SEMAPHORIN-2A"/>
    <property type="match status" value="1"/>
</dbReference>
<dbReference type="Gene3D" id="2.60.40.10">
    <property type="entry name" value="Immunoglobulins"/>
    <property type="match status" value="1"/>
</dbReference>
<feature type="domain" description="Ig-like" evidence="3">
    <location>
        <begin position="126"/>
        <end position="192"/>
    </location>
</feature>
<dbReference type="EMBL" id="KE125263">
    <property type="protein sequence ID" value="EPB69688.1"/>
    <property type="molecule type" value="Genomic_DNA"/>
</dbReference>
<evidence type="ECO:0000259" key="4">
    <source>
        <dbReference type="PROSITE" id="PS51004"/>
    </source>
</evidence>
<gene>
    <name evidence="5" type="ORF">ANCCEY_11213</name>
</gene>
<dbReference type="PROSITE" id="PS50835">
    <property type="entry name" value="IG_LIKE"/>
    <property type="match status" value="1"/>
</dbReference>
<dbReference type="SUPFAM" id="SSF101912">
    <property type="entry name" value="Sema domain"/>
    <property type="match status" value="1"/>
</dbReference>
<proteinExistence type="inferred from homology"/>
<dbReference type="GO" id="GO:0045499">
    <property type="term" value="F:chemorepellent activity"/>
    <property type="evidence" value="ECO:0007669"/>
    <property type="project" value="TreeGrafter"/>
</dbReference>
<feature type="domain" description="Sema" evidence="4">
    <location>
        <begin position="1"/>
        <end position="179"/>
    </location>
</feature>
<dbReference type="PANTHER" id="PTHR11036">
    <property type="entry name" value="SEMAPHORIN"/>
    <property type="match status" value="1"/>
</dbReference>
<protein>
    <submittedName>
        <fullName evidence="5">Immunoglobulin I-set domain protein</fullName>
    </submittedName>
</protein>
<evidence type="ECO:0000313" key="5">
    <source>
        <dbReference type="EMBL" id="EPB69688.1"/>
    </source>
</evidence>
<evidence type="ECO:0000259" key="3">
    <source>
        <dbReference type="PROSITE" id="PS50835"/>
    </source>
</evidence>
<dbReference type="Proteomes" id="UP000054495">
    <property type="component" value="Unassembled WGS sequence"/>
</dbReference>
<dbReference type="Gene3D" id="2.130.10.10">
    <property type="entry name" value="YVTN repeat-like/Quinoprotein amine dehydrogenase"/>
    <property type="match status" value="1"/>
</dbReference>
<dbReference type="Pfam" id="PF01403">
    <property type="entry name" value="Sema"/>
    <property type="match status" value="1"/>
</dbReference>
<comment type="similarity">
    <text evidence="1">Belongs to the semaphorin family.</text>
</comment>
<reference evidence="5 6" key="1">
    <citation type="submission" date="2013-05" db="EMBL/GenBank/DDBJ databases">
        <title>Draft genome of the parasitic nematode Anyclostoma ceylanicum.</title>
        <authorList>
            <person name="Mitreva M."/>
        </authorList>
    </citation>
    <scope>NUCLEOTIDE SEQUENCE [LARGE SCALE GENOMIC DNA]</scope>
</reference>
<accession>A0A0D6LEQ8</accession>
<dbReference type="InterPro" id="IPR015943">
    <property type="entry name" value="WD40/YVTN_repeat-like_dom_sf"/>
</dbReference>
<dbReference type="AlphaFoldDB" id="A0A0D6LEQ8"/>
<organism evidence="5 6">
    <name type="scientific">Ancylostoma ceylanicum</name>
    <dbReference type="NCBI Taxonomy" id="53326"/>
    <lineage>
        <taxon>Eukaryota</taxon>
        <taxon>Metazoa</taxon>
        <taxon>Ecdysozoa</taxon>
        <taxon>Nematoda</taxon>
        <taxon>Chromadorea</taxon>
        <taxon>Rhabditida</taxon>
        <taxon>Rhabditina</taxon>
        <taxon>Rhabditomorpha</taxon>
        <taxon>Strongyloidea</taxon>
        <taxon>Ancylostomatidae</taxon>
        <taxon>Ancylostomatinae</taxon>
        <taxon>Ancylostoma</taxon>
    </lineage>
</organism>
<evidence type="ECO:0000256" key="1">
    <source>
        <dbReference type="ARBA" id="ARBA00009492"/>
    </source>
</evidence>
<sequence length="262" mass="29162">MSTSETAFVTSAVCVFSFKNINQLFHHGFFLDPTSPTWLPLPADAVPEHRPGTCVPNSHSLSDSDLHFAKSHLMMAEPVSGGVPILPTRDVVFTHIVVDVRSEQNVIFALDGRWISSWAGRGSSECSASAKPRPQSAYPGDTVHFHGIPAAVWKRDGNELLSTSRILFTNDGGLILMNVSKEDNADYECVVNGKQLIKYRLVVDHDECTKPRSVQAYKSCQREWCKKADQYKAALADWHDAKRRNAQCMVNDSASHLHNRIE</sequence>
<dbReference type="GO" id="GO:0007411">
    <property type="term" value="P:axon guidance"/>
    <property type="evidence" value="ECO:0007669"/>
    <property type="project" value="TreeGrafter"/>
</dbReference>
<dbReference type="PROSITE" id="PS51004">
    <property type="entry name" value="SEMA"/>
    <property type="match status" value="1"/>
</dbReference>
<dbReference type="GO" id="GO:0030215">
    <property type="term" value="F:semaphorin receptor binding"/>
    <property type="evidence" value="ECO:0007669"/>
    <property type="project" value="InterPro"/>
</dbReference>
<dbReference type="InterPro" id="IPR001627">
    <property type="entry name" value="Semap_dom"/>
</dbReference>
<dbReference type="InterPro" id="IPR036179">
    <property type="entry name" value="Ig-like_dom_sf"/>
</dbReference>
<name>A0A0D6LEQ8_9BILA</name>
<dbReference type="GO" id="GO:0005886">
    <property type="term" value="C:plasma membrane"/>
    <property type="evidence" value="ECO:0007669"/>
    <property type="project" value="TreeGrafter"/>
</dbReference>
<keyword evidence="6" id="KW-1185">Reference proteome</keyword>
<dbReference type="InterPro" id="IPR027231">
    <property type="entry name" value="Semaphorin"/>
</dbReference>